<comment type="domain">
    <text evidence="12">Consists of two distinct domains, a catalytic core and a N-terminal extension that is involved in tRNA binding.</text>
</comment>
<dbReference type="HAMAP" id="MF_00176">
    <property type="entry name" value="Ser_tRNA_synth_type1"/>
    <property type="match status" value="1"/>
</dbReference>
<keyword evidence="9 12" id="KW-0030">Aminoacyl-tRNA synthetase</keyword>
<dbReference type="InterPro" id="IPR033729">
    <property type="entry name" value="SerRS_core"/>
</dbReference>
<dbReference type="InterPro" id="IPR045864">
    <property type="entry name" value="aa-tRNA-synth_II/BPL/LPL"/>
</dbReference>
<dbReference type="Gene3D" id="1.10.287.40">
    <property type="entry name" value="Serine-tRNA synthetase, tRNA binding domain"/>
    <property type="match status" value="1"/>
</dbReference>
<comment type="caution">
    <text evidence="12">Lacks conserved residue(s) required for the propagation of feature annotation.</text>
</comment>
<keyword evidence="8 12" id="KW-0648">Protein biosynthesis</keyword>
<dbReference type="PROSITE" id="PS50862">
    <property type="entry name" value="AA_TRNA_LIGASE_II"/>
    <property type="match status" value="1"/>
</dbReference>
<dbReference type="GO" id="GO:0004828">
    <property type="term" value="F:serine-tRNA ligase activity"/>
    <property type="evidence" value="ECO:0007669"/>
    <property type="project" value="UniProtKB-EC"/>
</dbReference>
<protein>
    <recommendedName>
        <fullName evidence="12">Serine--tRNA ligase</fullName>
        <ecNumber evidence="12">6.1.1.11</ecNumber>
    </recommendedName>
    <alternativeName>
        <fullName evidence="12">Seryl-tRNA synthetase</fullName>
        <shortName evidence="12">SerRS</shortName>
    </alternativeName>
    <alternativeName>
        <fullName evidence="12">Seryl-tRNA(Ser/Sec) synthetase</fullName>
    </alternativeName>
</protein>
<organism evidence="15 16">
    <name type="scientific">Herbaspirillum lusitanum</name>
    <dbReference type="NCBI Taxonomy" id="213312"/>
    <lineage>
        <taxon>Bacteria</taxon>
        <taxon>Pseudomonadati</taxon>
        <taxon>Pseudomonadota</taxon>
        <taxon>Betaproteobacteria</taxon>
        <taxon>Burkholderiales</taxon>
        <taxon>Oxalobacteraceae</taxon>
        <taxon>Herbaspirillum</taxon>
    </lineage>
</organism>
<dbReference type="EMBL" id="JAQQFM010000002">
    <property type="protein sequence ID" value="MFL9923534.1"/>
    <property type="molecule type" value="Genomic_DNA"/>
</dbReference>
<reference evidence="15 16" key="1">
    <citation type="journal article" date="2024" name="Chem. Sci.">
        <title>Discovery of megapolipeptins by genome mining of a Burkholderiales bacteria collection.</title>
        <authorList>
            <person name="Paulo B.S."/>
            <person name="Recchia M.J.J."/>
            <person name="Lee S."/>
            <person name="Fergusson C.H."/>
            <person name="Romanowski S.B."/>
            <person name="Hernandez A."/>
            <person name="Krull N."/>
            <person name="Liu D.Y."/>
            <person name="Cavanagh H."/>
            <person name="Bos A."/>
            <person name="Gray C.A."/>
            <person name="Murphy B.T."/>
            <person name="Linington R.G."/>
            <person name="Eustaquio A.S."/>
        </authorList>
    </citation>
    <scope>NUCLEOTIDE SEQUENCE [LARGE SCALE GENOMIC DNA]</scope>
    <source>
        <strain evidence="15 16">RL21-008-BIB-A</strain>
    </source>
</reference>
<dbReference type="Proteomes" id="UP001629246">
    <property type="component" value="Unassembled WGS sequence"/>
</dbReference>
<evidence type="ECO:0000256" key="4">
    <source>
        <dbReference type="ARBA" id="ARBA00022490"/>
    </source>
</evidence>
<keyword evidence="7 12" id="KW-0067">ATP-binding</keyword>
<dbReference type="SUPFAM" id="SSF46589">
    <property type="entry name" value="tRNA-binding arm"/>
    <property type="match status" value="1"/>
</dbReference>
<dbReference type="RefSeq" id="WP_408155273.1">
    <property type="nucleotide sequence ID" value="NZ_JAQQFM010000002.1"/>
</dbReference>
<evidence type="ECO:0000259" key="14">
    <source>
        <dbReference type="PROSITE" id="PS50862"/>
    </source>
</evidence>
<feature type="binding site" evidence="12">
    <location>
        <begin position="270"/>
        <end position="272"/>
    </location>
    <ligand>
        <name>ATP</name>
        <dbReference type="ChEBI" id="CHEBI:30616"/>
    </ligand>
</feature>
<feature type="binding site" evidence="12">
    <location>
        <position position="392"/>
    </location>
    <ligand>
        <name>L-serine</name>
        <dbReference type="ChEBI" id="CHEBI:33384"/>
    </ligand>
</feature>
<dbReference type="InterPro" id="IPR002317">
    <property type="entry name" value="Ser-tRNA-ligase_type_1"/>
</dbReference>
<comment type="catalytic activity">
    <reaction evidence="10 12">
        <text>tRNA(Sec) + L-serine + ATP = L-seryl-tRNA(Sec) + AMP + diphosphate + H(+)</text>
        <dbReference type="Rhea" id="RHEA:42580"/>
        <dbReference type="Rhea" id="RHEA-COMP:9742"/>
        <dbReference type="Rhea" id="RHEA-COMP:10128"/>
        <dbReference type="ChEBI" id="CHEBI:15378"/>
        <dbReference type="ChEBI" id="CHEBI:30616"/>
        <dbReference type="ChEBI" id="CHEBI:33019"/>
        <dbReference type="ChEBI" id="CHEBI:33384"/>
        <dbReference type="ChEBI" id="CHEBI:78442"/>
        <dbReference type="ChEBI" id="CHEBI:78533"/>
        <dbReference type="ChEBI" id="CHEBI:456215"/>
        <dbReference type="EC" id="6.1.1.11"/>
    </reaction>
</comment>
<dbReference type="InterPro" id="IPR006195">
    <property type="entry name" value="aa-tRNA-synth_II"/>
</dbReference>
<dbReference type="PRINTS" id="PR00981">
    <property type="entry name" value="TRNASYNTHSER"/>
</dbReference>
<dbReference type="CDD" id="cd00770">
    <property type="entry name" value="SerRS_core"/>
    <property type="match status" value="1"/>
</dbReference>
<comment type="caution">
    <text evidence="15">The sequence shown here is derived from an EMBL/GenBank/DDBJ whole genome shotgun (WGS) entry which is preliminary data.</text>
</comment>
<dbReference type="Pfam" id="PF00587">
    <property type="entry name" value="tRNA-synt_2b"/>
    <property type="match status" value="1"/>
</dbReference>
<evidence type="ECO:0000313" key="15">
    <source>
        <dbReference type="EMBL" id="MFL9923534.1"/>
    </source>
</evidence>
<comment type="catalytic activity">
    <reaction evidence="11 12">
        <text>tRNA(Ser) + L-serine + ATP = L-seryl-tRNA(Ser) + AMP + diphosphate + H(+)</text>
        <dbReference type="Rhea" id="RHEA:12292"/>
        <dbReference type="Rhea" id="RHEA-COMP:9669"/>
        <dbReference type="Rhea" id="RHEA-COMP:9703"/>
        <dbReference type="ChEBI" id="CHEBI:15378"/>
        <dbReference type="ChEBI" id="CHEBI:30616"/>
        <dbReference type="ChEBI" id="CHEBI:33019"/>
        <dbReference type="ChEBI" id="CHEBI:33384"/>
        <dbReference type="ChEBI" id="CHEBI:78442"/>
        <dbReference type="ChEBI" id="CHEBI:78533"/>
        <dbReference type="ChEBI" id="CHEBI:456215"/>
        <dbReference type="EC" id="6.1.1.11"/>
    </reaction>
</comment>
<dbReference type="NCBIfam" id="TIGR00414">
    <property type="entry name" value="serS"/>
    <property type="match status" value="1"/>
</dbReference>
<evidence type="ECO:0000256" key="7">
    <source>
        <dbReference type="ARBA" id="ARBA00022840"/>
    </source>
</evidence>
<keyword evidence="13" id="KW-0175">Coiled coil</keyword>
<evidence type="ECO:0000313" key="16">
    <source>
        <dbReference type="Proteomes" id="UP001629246"/>
    </source>
</evidence>
<feature type="binding site" evidence="12">
    <location>
        <position position="293"/>
    </location>
    <ligand>
        <name>L-serine</name>
        <dbReference type="ChEBI" id="CHEBI:33384"/>
    </ligand>
</feature>
<comment type="function">
    <text evidence="12">Catalyzes the attachment of serine to tRNA(Ser). Is also able to aminoacylate tRNA(Sec) with serine, to form the misacylated tRNA L-seryl-tRNA(Sec), which will be further converted into selenocysteinyl-tRNA(Sec).</text>
</comment>
<name>A0ABW9A5L0_9BURK</name>
<comment type="similarity">
    <text evidence="3 12">Belongs to the class-II aminoacyl-tRNA synthetase family. Type-1 seryl-tRNA synthetase subfamily.</text>
</comment>
<keyword evidence="6 12" id="KW-0547">Nucleotide-binding</keyword>
<evidence type="ECO:0000256" key="11">
    <source>
        <dbReference type="ARBA" id="ARBA00048823"/>
    </source>
</evidence>
<keyword evidence="5 12" id="KW-0436">Ligase</keyword>
<accession>A0ABW9A5L0</accession>
<dbReference type="EC" id="6.1.1.11" evidence="12"/>
<feature type="domain" description="Aminoacyl-transfer RNA synthetases class-II family profile" evidence="14">
    <location>
        <begin position="170"/>
        <end position="417"/>
    </location>
</feature>
<sequence length="434" mass="47624">MIDIQLLRKDIDTVAARLAGRKFQLDVAAFNALEGERKQIQTRTEELQSKRNSLSKQIGMLKGKGEDASALMAEVNGIADELKSSAARLEEVQAGMTAFLQVVPNLPHESVPQGADESGNVELRKVGTPRSFDFEIKDHVDVGSALGLDFDLATKLTGSRFAVLKGGIARLHRALAQFMLDTHTLEHGYTECYTPYMVNADSLRGTGQLPKFEEDLFAAKKGGQEGETSDSTALYLIPTAEVPLTNFVRDEIVAGDTLPLKFTAHSPCFRSEAGSYGRDTRGMIRQHQFDKVEMVQIVHPDKSYEALEDMLGHAETILKKLGLPYRVITLCTGDMGFGAAKTYDIEVWLPAQNTYREISSVSNCEAFQARRMQARFRNAQGKPELLHTLNGSGLAVGRTLVAVLENYQQADGSLEIPAVLQTYMGGIQRLTPAA</sequence>
<dbReference type="Pfam" id="PF02403">
    <property type="entry name" value="Seryl_tRNA_N"/>
    <property type="match status" value="1"/>
</dbReference>
<gene>
    <name evidence="12 15" type="primary">serS</name>
    <name evidence="15" type="ORF">PQR62_04605</name>
</gene>
<dbReference type="PIRSF" id="PIRSF001529">
    <property type="entry name" value="Ser-tRNA-synth_IIa"/>
    <property type="match status" value="1"/>
</dbReference>
<keyword evidence="16" id="KW-1185">Reference proteome</keyword>
<dbReference type="InterPro" id="IPR015866">
    <property type="entry name" value="Ser-tRNA-synth_1_N"/>
</dbReference>
<feature type="binding site" evidence="12">
    <location>
        <begin position="357"/>
        <end position="360"/>
    </location>
    <ligand>
        <name>ATP</name>
        <dbReference type="ChEBI" id="CHEBI:30616"/>
    </ligand>
</feature>
<dbReference type="InterPro" id="IPR002314">
    <property type="entry name" value="aa-tRNA-synt_IIb"/>
</dbReference>
<dbReference type="InterPro" id="IPR010978">
    <property type="entry name" value="tRNA-bd_arm"/>
</dbReference>
<feature type="binding site" evidence="12">
    <location>
        <begin position="239"/>
        <end position="241"/>
    </location>
    <ligand>
        <name>L-serine</name>
        <dbReference type="ChEBI" id="CHEBI:33384"/>
    </ligand>
</feature>
<feature type="coiled-coil region" evidence="13">
    <location>
        <begin position="30"/>
        <end position="57"/>
    </location>
</feature>
<keyword evidence="4 12" id="KW-0963">Cytoplasm</keyword>
<evidence type="ECO:0000256" key="8">
    <source>
        <dbReference type="ARBA" id="ARBA00022917"/>
    </source>
</evidence>
<dbReference type="PANTHER" id="PTHR43697:SF1">
    <property type="entry name" value="SERINE--TRNA LIGASE"/>
    <property type="match status" value="1"/>
</dbReference>
<evidence type="ECO:0000256" key="6">
    <source>
        <dbReference type="ARBA" id="ARBA00022741"/>
    </source>
</evidence>
<proteinExistence type="inferred from homology"/>
<dbReference type="InterPro" id="IPR042103">
    <property type="entry name" value="SerRS_1_N_sf"/>
</dbReference>
<evidence type="ECO:0000256" key="9">
    <source>
        <dbReference type="ARBA" id="ARBA00023146"/>
    </source>
</evidence>
<evidence type="ECO:0000256" key="1">
    <source>
        <dbReference type="ARBA" id="ARBA00004496"/>
    </source>
</evidence>
<evidence type="ECO:0000256" key="10">
    <source>
        <dbReference type="ARBA" id="ARBA00047929"/>
    </source>
</evidence>
<evidence type="ECO:0000256" key="2">
    <source>
        <dbReference type="ARBA" id="ARBA00005045"/>
    </source>
</evidence>
<comment type="pathway">
    <text evidence="2 12">Aminoacyl-tRNA biosynthesis; selenocysteinyl-tRNA(Sec) biosynthesis; L-seryl-tRNA(Sec) from L-serine and tRNA(Sec): step 1/1.</text>
</comment>
<evidence type="ECO:0000256" key="5">
    <source>
        <dbReference type="ARBA" id="ARBA00022598"/>
    </source>
</evidence>
<evidence type="ECO:0000256" key="12">
    <source>
        <dbReference type="HAMAP-Rule" id="MF_00176"/>
    </source>
</evidence>
<evidence type="ECO:0000256" key="3">
    <source>
        <dbReference type="ARBA" id="ARBA00010728"/>
    </source>
</evidence>
<comment type="subunit">
    <text evidence="12">Homodimer. The tRNA molecule binds across the dimer.</text>
</comment>
<evidence type="ECO:0000256" key="13">
    <source>
        <dbReference type="SAM" id="Coils"/>
    </source>
</evidence>
<dbReference type="SUPFAM" id="SSF55681">
    <property type="entry name" value="Class II aaRS and biotin synthetases"/>
    <property type="match status" value="1"/>
</dbReference>
<dbReference type="PANTHER" id="PTHR43697">
    <property type="entry name" value="SERYL-TRNA SYNTHETASE"/>
    <property type="match status" value="1"/>
</dbReference>
<dbReference type="Gene3D" id="3.30.930.10">
    <property type="entry name" value="Bira Bifunctional Protein, Domain 2"/>
    <property type="match status" value="1"/>
</dbReference>
<comment type="subcellular location">
    <subcellularLocation>
        <location evidence="1 12">Cytoplasm</location>
    </subcellularLocation>
</comment>